<feature type="compositionally biased region" description="Low complexity" evidence="1">
    <location>
        <begin position="418"/>
        <end position="428"/>
    </location>
</feature>
<feature type="compositionally biased region" description="Low complexity" evidence="1">
    <location>
        <begin position="437"/>
        <end position="459"/>
    </location>
</feature>
<dbReference type="InterPro" id="IPR026682">
    <property type="entry name" value="AKT1S1"/>
</dbReference>
<accession>A0ABM1PMH2</accession>
<feature type="region of interest" description="Disordered" evidence="1">
    <location>
        <begin position="262"/>
        <end position="337"/>
    </location>
</feature>
<gene>
    <name evidence="3" type="primary">LOC108617200</name>
</gene>
<reference evidence="3" key="3">
    <citation type="submission" date="2025-08" db="UniProtKB">
        <authorList>
            <consortium name="RefSeq"/>
        </authorList>
    </citation>
    <scope>IDENTIFICATION</scope>
    <source>
        <tissue evidence="3">Whole organism</tissue>
    </source>
</reference>
<dbReference type="PANTHER" id="PTHR21844:SF2">
    <property type="entry name" value="PROLINE-RICH AKT1 SUBSTRATE 1"/>
    <property type="match status" value="1"/>
</dbReference>
<feature type="compositionally biased region" description="Low complexity" evidence="1">
    <location>
        <begin position="373"/>
        <end position="383"/>
    </location>
</feature>
<keyword evidence="2" id="KW-1185">Reference proteome</keyword>
<dbReference type="Pfam" id="PF15798">
    <property type="entry name" value="PRAS"/>
    <property type="match status" value="1"/>
</dbReference>
<proteinExistence type="predicted"/>
<dbReference type="Proteomes" id="UP000694904">
    <property type="component" value="Chromosome 5"/>
</dbReference>
<evidence type="ECO:0000313" key="2">
    <source>
        <dbReference type="Proteomes" id="UP000694904"/>
    </source>
</evidence>
<reference evidence="2" key="1">
    <citation type="journal article" date="1997" name="Nucleic Acids Res.">
        <title>tRNAscan-SE: a program for improved detection of transfer RNA genes in genomic sequence.</title>
        <authorList>
            <person name="Lowe T.M."/>
            <person name="Eddy S.R."/>
        </authorList>
    </citation>
    <scope>NUCLEOTIDE SEQUENCE [LARGE SCALE GENOMIC DNA]</scope>
</reference>
<evidence type="ECO:0000313" key="3">
    <source>
        <dbReference type="RefSeq" id="XP_017868408.1"/>
    </source>
</evidence>
<sequence length="572" mass="63947">MNSCKCMNVQVGHSSSDNNNKPEAIDLTVMLMNFKEKHPNFTYYEKFIDFFTNAIGPIQDVSINIVHRELVYTLPFDEQNENWRFYMCMNCTDVVFGRRSEGETPLNGWYINASLRCTEKDLMYRCNDKSYSEAFKILIPDFTALAPEAAEAAVTSNPFIDPTLSDSLLQRLKILENCHKEGVEAEIKATTERVERYTDQQFAMLKSYQEKEKQDYALLKRIIMQVPDRALQLLDNGQLAALEVTGAGNVGGGLGMGAAASAQSTYGARRRNTISSRRDLGMPITPTTPLVGGPPNFLAFTQEPQQQQPQQTSQPQPQQTLQPSQPQPQPQQQQPPLPSATILSARKMSNFDTPPATPEATPMSVGNSPTFRQQQQQQPSALASNSLLPMSPAAAADDPDECLFDLEDVDGPQGHTSHNYQQQQQQQHHQQHHHQYQRLQQQQHQQLQHHQQQQQQLLNQHEDNMSDADEAEDALDLDSSVAIAMHGGKGRGSSTAQMHFANYARSLPVEIANSPLAERANNNNNQQHVLLEDEEVLDNTVDIAASIKALAKSVHGEAVFGDLPRPRLRSQI</sequence>
<feature type="region of interest" description="Disordered" evidence="1">
    <location>
        <begin position="403"/>
        <end position="471"/>
    </location>
</feature>
<dbReference type="RefSeq" id="XP_017868408.1">
    <property type="nucleotide sequence ID" value="XM_018012919.1"/>
</dbReference>
<organism evidence="2 3">
    <name type="scientific">Drosophila arizonae</name>
    <name type="common">Fruit fly</name>
    <dbReference type="NCBI Taxonomy" id="7263"/>
    <lineage>
        <taxon>Eukaryota</taxon>
        <taxon>Metazoa</taxon>
        <taxon>Ecdysozoa</taxon>
        <taxon>Arthropoda</taxon>
        <taxon>Hexapoda</taxon>
        <taxon>Insecta</taxon>
        <taxon>Pterygota</taxon>
        <taxon>Neoptera</taxon>
        <taxon>Endopterygota</taxon>
        <taxon>Diptera</taxon>
        <taxon>Brachycera</taxon>
        <taxon>Muscomorpha</taxon>
        <taxon>Ephydroidea</taxon>
        <taxon>Drosophilidae</taxon>
        <taxon>Drosophila</taxon>
    </lineage>
</organism>
<protein>
    <submittedName>
        <fullName evidence="3">Histone-lysine N-methyltransferase, H3 lysine-79 specific</fullName>
    </submittedName>
</protein>
<feature type="compositionally biased region" description="Pro residues" evidence="1">
    <location>
        <begin position="325"/>
        <end position="337"/>
    </location>
</feature>
<dbReference type="GeneID" id="108617200"/>
<reference evidence="2" key="2">
    <citation type="journal article" date="2016" name="G3 (Bethesda)">
        <title>Genome Evolution in Three Species of Cactophilic Drosophila.</title>
        <authorList>
            <person name="Sanchez-Flores A."/>
            <person name="Penazola F."/>
            <person name="Carpinteyro-Ponce J."/>
            <person name="Nazario-Yepiz N."/>
            <person name="Abreu-Goodger C."/>
            <person name="Machado C.A."/>
            <person name="Markow T.A."/>
        </authorList>
    </citation>
    <scope>NUCLEOTIDE SEQUENCE [LARGE SCALE GENOMIC DNA]</scope>
</reference>
<evidence type="ECO:0000256" key="1">
    <source>
        <dbReference type="SAM" id="MobiDB-lite"/>
    </source>
</evidence>
<dbReference type="PANTHER" id="PTHR21844">
    <property type="entry name" value="AKT1 SUBSTRATE 1 PROTEIN"/>
    <property type="match status" value="1"/>
</dbReference>
<feature type="compositionally biased region" description="Low complexity" evidence="1">
    <location>
        <begin position="304"/>
        <end position="324"/>
    </location>
</feature>
<name>A0ABM1PMH2_DROAR</name>
<feature type="region of interest" description="Disordered" evidence="1">
    <location>
        <begin position="349"/>
        <end position="383"/>
    </location>
</feature>